<organism evidence="1 2">
    <name type="scientific">Ulvibacter litoralis</name>
    <dbReference type="NCBI Taxonomy" id="227084"/>
    <lineage>
        <taxon>Bacteria</taxon>
        <taxon>Pseudomonadati</taxon>
        <taxon>Bacteroidota</taxon>
        <taxon>Flavobacteriia</taxon>
        <taxon>Flavobacteriales</taxon>
        <taxon>Flavobacteriaceae</taxon>
        <taxon>Ulvibacter</taxon>
    </lineage>
</organism>
<dbReference type="Proteomes" id="UP000199321">
    <property type="component" value="Unassembled WGS sequence"/>
</dbReference>
<evidence type="ECO:0000313" key="2">
    <source>
        <dbReference type="Proteomes" id="UP000199321"/>
    </source>
</evidence>
<evidence type="ECO:0000313" key="1">
    <source>
        <dbReference type="EMBL" id="SDE97967.1"/>
    </source>
</evidence>
<reference evidence="1 2" key="1">
    <citation type="submission" date="2016-10" db="EMBL/GenBank/DDBJ databases">
        <authorList>
            <person name="de Groot N.N."/>
        </authorList>
    </citation>
    <scope>NUCLEOTIDE SEQUENCE [LARGE SCALE GENOMIC DNA]</scope>
    <source>
        <strain evidence="1 2">DSM 16195</strain>
    </source>
</reference>
<name>A0A1G7HBX3_9FLAO</name>
<sequence>MKLDFLFFDIHFLEKAFLDIEGPFKADLLIELNVIEAIEAVA</sequence>
<gene>
    <name evidence="1" type="ORF">SAMN05421855_1042</name>
</gene>
<dbReference type="EMBL" id="FNBA01000004">
    <property type="protein sequence ID" value="SDE97967.1"/>
    <property type="molecule type" value="Genomic_DNA"/>
</dbReference>
<accession>A0A1G7HBX3</accession>
<keyword evidence="2" id="KW-1185">Reference proteome</keyword>
<dbReference type="AlphaFoldDB" id="A0A1G7HBX3"/>
<protein>
    <submittedName>
        <fullName evidence="1">Uncharacterized protein</fullName>
    </submittedName>
</protein>
<dbReference type="RefSeq" id="WP_262891370.1">
    <property type="nucleotide sequence ID" value="NZ_BMWO01000004.1"/>
</dbReference>
<proteinExistence type="predicted"/>